<evidence type="ECO:0000313" key="2">
    <source>
        <dbReference type="Proteomes" id="UP000184465"/>
    </source>
</evidence>
<dbReference type="EMBL" id="FRAG01000061">
    <property type="protein sequence ID" value="SHK43802.1"/>
    <property type="molecule type" value="Genomic_DNA"/>
</dbReference>
<dbReference type="RefSeq" id="WP_073152585.1">
    <property type="nucleotide sequence ID" value="NZ_FRAG01000061.1"/>
</dbReference>
<protein>
    <submittedName>
        <fullName evidence="1">Uncharacterized protein</fullName>
    </submittedName>
</protein>
<sequence length="80" mass="9482">MNKCIVAIIVLVSIISIMYMNDKDGVKNIDIENNWLLYEEAKFYGIDINPKDMNIDTENIDIKRDMYIEEAKFWGLQQYN</sequence>
<proteinExistence type="predicted"/>
<name>A0A1M6SGD6_PARC5</name>
<dbReference type="Proteomes" id="UP000184465">
    <property type="component" value="Unassembled WGS sequence"/>
</dbReference>
<organism evidence="1 2">
    <name type="scientific">Paramaledivibacter caminithermalis (strain DSM 15212 / CIP 107654 / DViRD3)</name>
    <name type="common">Clostridium caminithermale</name>
    <dbReference type="NCBI Taxonomy" id="1121301"/>
    <lineage>
        <taxon>Bacteria</taxon>
        <taxon>Bacillati</taxon>
        <taxon>Bacillota</taxon>
        <taxon>Clostridia</taxon>
        <taxon>Peptostreptococcales</taxon>
        <taxon>Caminicellaceae</taxon>
        <taxon>Paramaledivibacter</taxon>
    </lineage>
</organism>
<dbReference type="AlphaFoldDB" id="A0A1M6SGD6"/>
<keyword evidence="2" id="KW-1185">Reference proteome</keyword>
<accession>A0A1M6SGD6</accession>
<dbReference type="STRING" id="1121301.SAMN02745912_03305"/>
<dbReference type="OrthoDB" id="10005767at2"/>
<reference evidence="1 2" key="1">
    <citation type="submission" date="2016-11" db="EMBL/GenBank/DDBJ databases">
        <authorList>
            <person name="Jaros S."/>
            <person name="Januszkiewicz K."/>
            <person name="Wedrychowicz H."/>
        </authorList>
    </citation>
    <scope>NUCLEOTIDE SEQUENCE [LARGE SCALE GENOMIC DNA]</scope>
    <source>
        <strain evidence="1 2">DSM 15212</strain>
    </source>
</reference>
<gene>
    <name evidence="1" type="ORF">SAMN02745912_03305</name>
</gene>
<evidence type="ECO:0000313" key="1">
    <source>
        <dbReference type="EMBL" id="SHK43802.1"/>
    </source>
</evidence>